<evidence type="ECO:0000313" key="1">
    <source>
        <dbReference type="EMBL" id="KAG0569421.1"/>
    </source>
</evidence>
<protein>
    <submittedName>
        <fullName evidence="1">Uncharacterized protein</fullName>
    </submittedName>
</protein>
<reference evidence="1 2" key="1">
    <citation type="submission" date="2020-06" db="EMBL/GenBank/DDBJ databases">
        <title>WGS assembly of Ceratodon purpureus strain R40.</title>
        <authorList>
            <person name="Carey S.B."/>
            <person name="Jenkins J."/>
            <person name="Shu S."/>
            <person name="Lovell J.T."/>
            <person name="Sreedasyam A."/>
            <person name="Maumus F."/>
            <person name="Tiley G.P."/>
            <person name="Fernandez-Pozo N."/>
            <person name="Barry K."/>
            <person name="Chen C."/>
            <person name="Wang M."/>
            <person name="Lipzen A."/>
            <person name="Daum C."/>
            <person name="Saski C.A."/>
            <person name="Payton A.C."/>
            <person name="Mcbreen J.C."/>
            <person name="Conrad R.E."/>
            <person name="Kollar L.M."/>
            <person name="Olsson S."/>
            <person name="Huttunen S."/>
            <person name="Landis J.B."/>
            <person name="Wickett N.J."/>
            <person name="Johnson M.G."/>
            <person name="Rensing S.A."/>
            <person name="Grimwood J."/>
            <person name="Schmutz J."/>
            <person name="Mcdaniel S.F."/>
        </authorList>
    </citation>
    <scope>NUCLEOTIDE SEQUENCE [LARGE SCALE GENOMIC DNA]</scope>
    <source>
        <strain evidence="1 2">R40</strain>
    </source>
</reference>
<evidence type="ECO:0000313" key="2">
    <source>
        <dbReference type="Proteomes" id="UP000822688"/>
    </source>
</evidence>
<dbReference type="Proteomes" id="UP000822688">
    <property type="component" value="Chromosome 6"/>
</dbReference>
<comment type="caution">
    <text evidence="1">The sequence shown here is derived from an EMBL/GenBank/DDBJ whole genome shotgun (WGS) entry which is preliminary data.</text>
</comment>
<proteinExistence type="predicted"/>
<dbReference type="EMBL" id="CM026427">
    <property type="protein sequence ID" value="KAG0569421.1"/>
    <property type="molecule type" value="Genomic_DNA"/>
</dbReference>
<gene>
    <name evidence="1" type="ORF">KC19_6G089400</name>
</gene>
<sequence length="111" mass="11931">MRQRFAGVDKMDPEKKQIPCYLTCVEGEHWSRLLQCCPPMSSNTVLAPVVSVFFAASVPVHVQLVSGHARASPLTGLVLAALSSSPWSCATSSCIGDELVARNKLSTISEK</sequence>
<keyword evidence="2" id="KW-1185">Reference proteome</keyword>
<dbReference type="AlphaFoldDB" id="A0A8T0HCC0"/>
<name>A0A8T0HCC0_CERPU</name>
<organism evidence="1 2">
    <name type="scientific">Ceratodon purpureus</name>
    <name type="common">Fire moss</name>
    <name type="synonym">Dicranum purpureum</name>
    <dbReference type="NCBI Taxonomy" id="3225"/>
    <lineage>
        <taxon>Eukaryota</taxon>
        <taxon>Viridiplantae</taxon>
        <taxon>Streptophyta</taxon>
        <taxon>Embryophyta</taxon>
        <taxon>Bryophyta</taxon>
        <taxon>Bryophytina</taxon>
        <taxon>Bryopsida</taxon>
        <taxon>Dicranidae</taxon>
        <taxon>Pseudoditrichales</taxon>
        <taxon>Ditrichaceae</taxon>
        <taxon>Ceratodon</taxon>
    </lineage>
</organism>
<accession>A0A8T0HCC0</accession>